<dbReference type="EMBL" id="JAYMGO010000005">
    <property type="protein sequence ID" value="KAL1274890.1"/>
    <property type="molecule type" value="Genomic_DNA"/>
</dbReference>
<keyword evidence="2" id="KW-1185">Reference proteome</keyword>
<reference evidence="1 2" key="1">
    <citation type="submission" date="2023-09" db="EMBL/GenBank/DDBJ databases">
        <authorList>
            <person name="Wang M."/>
        </authorList>
    </citation>
    <scope>NUCLEOTIDE SEQUENCE [LARGE SCALE GENOMIC DNA]</scope>
    <source>
        <strain evidence="1">GT-2023</strain>
        <tissue evidence="1">Liver</tissue>
    </source>
</reference>
<evidence type="ECO:0000313" key="2">
    <source>
        <dbReference type="Proteomes" id="UP001558613"/>
    </source>
</evidence>
<accession>A0ABR3ND70</accession>
<evidence type="ECO:0000313" key="1">
    <source>
        <dbReference type="EMBL" id="KAL1274890.1"/>
    </source>
</evidence>
<proteinExistence type="predicted"/>
<comment type="caution">
    <text evidence="1">The sequence shown here is derived from an EMBL/GenBank/DDBJ whole genome shotgun (WGS) entry which is preliminary data.</text>
</comment>
<dbReference type="Proteomes" id="UP001558613">
    <property type="component" value="Unassembled WGS sequence"/>
</dbReference>
<name>A0ABR3ND70_9TELE</name>
<organism evidence="1 2">
    <name type="scientific">Cirrhinus molitorella</name>
    <name type="common">mud carp</name>
    <dbReference type="NCBI Taxonomy" id="172907"/>
    <lineage>
        <taxon>Eukaryota</taxon>
        <taxon>Metazoa</taxon>
        <taxon>Chordata</taxon>
        <taxon>Craniata</taxon>
        <taxon>Vertebrata</taxon>
        <taxon>Euteleostomi</taxon>
        <taxon>Actinopterygii</taxon>
        <taxon>Neopterygii</taxon>
        <taxon>Teleostei</taxon>
        <taxon>Ostariophysi</taxon>
        <taxon>Cypriniformes</taxon>
        <taxon>Cyprinidae</taxon>
        <taxon>Labeoninae</taxon>
        <taxon>Labeonini</taxon>
        <taxon>Cirrhinus</taxon>
    </lineage>
</organism>
<sequence length="124" mass="13741">MRRALLLRDCVEPCAKMSTQPIAGQPTSGLGLNTEGTGQAVWASCLAVPTRLCRTRMNLDPSRSSPRREETPFSQQFLFSVAPVFKSRTHIVVNASPLSSRQARSEDWLLQARARLPKAHSHLT</sequence>
<protein>
    <submittedName>
        <fullName evidence="1">Uncharacterized protein</fullName>
    </submittedName>
</protein>
<gene>
    <name evidence="1" type="ORF">QQF64_027704</name>
</gene>